<reference evidence="2 3" key="1">
    <citation type="journal article" date="2014" name="Genome Announc.">
        <title>Draft genome sequence of Sclerotinia borealis, a psychrophilic plant pathogenic fungus.</title>
        <authorList>
            <person name="Mardanov A.V."/>
            <person name="Beletsky A.V."/>
            <person name="Kadnikov V.V."/>
            <person name="Ignatov A.N."/>
            <person name="Ravin N.V."/>
        </authorList>
    </citation>
    <scope>NUCLEOTIDE SEQUENCE [LARGE SCALE GENOMIC DNA]</scope>
    <source>
        <strain evidence="3">F-4157</strain>
    </source>
</reference>
<evidence type="ECO:0000313" key="2">
    <source>
        <dbReference type="EMBL" id="ESZ92904.1"/>
    </source>
</evidence>
<dbReference type="Proteomes" id="UP000019487">
    <property type="component" value="Unassembled WGS sequence"/>
</dbReference>
<protein>
    <submittedName>
        <fullName evidence="2">Uncharacterized protein</fullName>
    </submittedName>
</protein>
<gene>
    <name evidence="2" type="ORF">SBOR_6713</name>
</gene>
<evidence type="ECO:0000256" key="1">
    <source>
        <dbReference type="SAM" id="MobiDB-lite"/>
    </source>
</evidence>
<proteinExistence type="predicted"/>
<accession>W9CDM5</accession>
<comment type="caution">
    <text evidence="2">The sequence shown here is derived from an EMBL/GenBank/DDBJ whole genome shotgun (WGS) entry which is preliminary data.</text>
</comment>
<evidence type="ECO:0000313" key="3">
    <source>
        <dbReference type="Proteomes" id="UP000019487"/>
    </source>
</evidence>
<dbReference type="EMBL" id="AYSA01000351">
    <property type="protein sequence ID" value="ESZ92904.1"/>
    <property type="molecule type" value="Genomic_DNA"/>
</dbReference>
<organism evidence="2 3">
    <name type="scientific">Sclerotinia borealis (strain F-4128)</name>
    <dbReference type="NCBI Taxonomy" id="1432307"/>
    <lineage>
        <taxon>Eukaryota</taxon>
        <taxon>Fungi</taxon>
        <taxon>Dikarya</taxon>
        <taxon>Ascomycota</taxon>
        <taxon>Pezizomycotina</taxon>
        <taxon>Leotiomycetes</taxon>
        <taxon>Helotiales</taxon>
        <taxon>Sclerotiniaceae</taxon>
        <taxon>Sclerotinia</taxon>
    </lineage>
</organism>
<sequence length="162" mass="18799">MYSSGSAVFRGGSDVTQAAMARIRAHEEALAGITPAEDDSDHDEAYRDDPPNEDVYEVSTDNPPHEDDDEDDEDEHKAIFIRDIPSEELAMYNESRPETYDGWSAGIARREDDDELHIHIYRHENIDDEDDDEPHINIYRHEYIDDDDDNEFEAQLRFRRGI</sequence>
<keyword evidence="3" id="KW-1185">Reference proteome</keyword>
<dbReference type="AlphaFoldDB" id="W9CDM5"/>
<feature type="region of interest" description="Disordered" evidence="1">
    <location>
        <begin position="29"/>
        <end position="75"/>
    </location>
</feature>
<name>W9CDM5_SCLBF</name>
<dbReference type="HOGENOM" id="CLU_1636374_0_0_1"/>